<dbReference type="GO" id="GO:0009279">
    <property type="term" value="C:cell outer membrane"/>
    <property type="evidence" value="ECO:0007669"/>
    <property type="project" value="UniProtKB-SubCell"/>
</dbReference>
<evidence type="ECO:0000256" key="4">
    <source>
        <dbReference type="PROSITE-ProRule" id="PRU00473"/>
    </source>
</evidence>
<keyword evidence="10" id="KW-1185">Reference proteome</keyword>
<dbReference type="Proteomes" id="UP000024547">
    <property type="component" value="Unassembled WGS sequence"/>
</dbReference>
<feature type="domain" description="OmpA-like" evidence="7">
    <location>
        <begin position="366"/>
        <end position="484"/>
    </location>
</feature>
<dbReference type="eggNOG" id="COG2885">
    <property type="taxonomic scope" value="Bacteria"/>
</dbReference>
<dbReference type="OrthoDB" id="7626288at2"/>
<reference evidence="9 10" key="1">
    <citation type="journal article" date="2014" name="Antonie Van Leeuwenhoek">
        <title>Hyphomonas beringensis sp. nov. and Hyphomonas chukchiensis sp. nov., isolated from surface seawater of the Bering Sea and Chukchi Sea.</title>
        <authorList>
            <person name="Li C."/>
            <person name="Lai Q."/>
            <person name="Li G."/>
            <person name="Dong C."/>
            <person name="Wang J."/>
            <person name="Liao Y."/>
            <person name="Shao Z."/>
        </authorList>
    </citation>
    <scope>NUCLEOTIDE SEQUENCE [LARGE SCALE GENOMIC DNA]</scope>
    <source>
        <strain evidence="9 10">22II1-22F38</strain>
    </source>
</reference>
<dbReference type="RefSeq" id="WP_035551216.1">
    <property type="nucleotide sequence ID" value="NZ_AWFH01000012.1"/>
</dbReference>
<keyword evidence="6" id="KW-0812">Transmembrane</keyword>
<dbReference type="InterPro" id="IPR007055">
    <property type="entry name" value="BON_dom"/>
</dbReference>
<accession>A0A059E2Y3</accession>
<dbReference type="InterPro" id="IPR006665">
    <property type="entry name" value="OmpA-like"/>
</dbReference>
<keyword evidence="6" id="KW-1133">Transmembrane helix</keyword>
<dbReference type="AlphaFoldDB" id="A0A059E2Y3"/>
<evidence type="ECO:0000256" key="2">
    <source>
        <dbReference type="ARBA" id="ARBA00023136"/>
    </source>
</evidence>
<dbReference type="Gene3D" id="3.40.1520.20">
    <property type="match status" value="2"/>
</dbReference>
<dbReference type="InterPro" id="IPR006664">
    <property type="entry name" value="OMP_bac"/>
</dbReference>
<evidence type="ECO:0000313" key="9">
    <source>
        <dbReference type="EMBL" id="KCZ61877.1"/>
    </source>
</evidence>
<sequence length="485" mass="51687">MRLLDYLIGCVALIGLIFTGWWAVYQSGNTPVNLEARLEANANAALAEAGFDWAKVEMNGQRARLTGKAPSVDAVRAAAETVITSSGSGGVIMGGVTLVESEVGAAAAVSPYVWRAIKTDSGAFILMGHVPSRSVRSDLLAMAEARAGEAEVDDRMVVANGAPAANWQGMAKLALESLSELNSGEARLQDTRLRLRGVSMDSAIRARLSADVSNVTAPFRGEPFLRGPALWSATHGEGELILSGSVASEAERDEILSIARQYYAQTVRDEMQVAGEAHPRWLDGVRVGLPHFAGGFQTGVMAFEPEETGLSFEGEATGSTLAYLQQDLATVDSPYPVTVFTDTVQVAVEEIREIDFEADPVAACQAAFNSVMETNKVYFETGAASITRESGNTLDKVMAVSGRCAPDLVIEVGGHTDSTGDRQANLMLSEARAQAVRDYMVSAGFSPSRVAVIGYGPDAPVRDNDTEEGRAKNRRIGFKVQERSE</sequence>
<protein>
    <submittedName>
        <fullName evidence="8">OmpA family protein</fullName>
    </submittedName>
</protein>
<evidence type="ECO:0000313" key="11">
    <source>
        <dbReference type="Proteomes" id="UP000259173"/>
    </source>
</evidence>
<dbReference type="PANTHER" id="PTHR30329:SF21">
    <property type="entry name" value="LIPOPROTEIN YIAD-RELATED"/>
    <property type="match status" value="1"/>
</dbReference>
<evidence type="ECO:0000256" key="3">
    <source>
        <dbReference type="ARBA" id="ARBA00023237"/>
    </source>
</evidence>
<dbReference type="EMBL" id="AWFH01000012">
    <property type="protein sequence ID" value="KCZ61877.1"/>
    <property type="molecule type" value="Genomic_DNA"/>
</dbReference>
<keyword evidence="3" id="KW-0998">Cell outer membrane</keyword>
<evidence type="ECO:0000256" key="6">
    <source>
        <dbReference type="SAM" id="Phobius"/>
    </source>
</evidence>
<dbReference type="PATRIC" id="fig|1280948.3.peg.1791"/>
<dbReference type="PRINTS" id="PR01021">
    <property type="entry name" value="OMPADOMAIN"/>
</dbReference>
<dbReference type="Proteomes" id="UP000259173">
    <property type="component" value="Unassembled WGS sequence"/>
</dbReference>
<dbReference type="Pfam" id="PF00691">
    <property type="entry name" value="OmpA"/>
    <property type="match status" value="1"/>
</dbReference>
<evidence type="ECO:0000256" key="5">
    <source>
        <dbReference type="SAM" id="MobiDB-lite"/>
    </source>
</evidence>
<dbReference type="PANTHER" id="PTHR30329">
    <property type="entry name" value="STATOR ELEMENT OF FLAGELLAR MOTOR COMPLEX"/>
    <property type="match status" value="1"/>
</dbReference>
<evidence type="ECO:0000313" key="10">
    <source>
        <dbReference type="Proteomes" id="UP000024547"/>
    </source>
</evidence>
<dbReference type="STRING" id="1280948.HY36_04785"/>
<comment type="caution">
    <text evidence="9">The sequence shown here is derived from an EMBL/GenBank/DDBJ whole genome shotgun (WGS) entry which is preliminary data.</text>
</comment>
<proteinExistence type="predicted"/>
<dbReference type="InterPro" id="IPR050330">
    <property type="entry name" value="Bact_OuterMem_StrucFunc"/>
</dbReference>
<feature type="compositionally biased region" description="Basic and acidic residues" evidence="5">
    <location>
        <begin position="461"/>
        <end position="471"/>
    </location>
</feature>
<evidence type="ECO:0000259" key="7">
    <source>
        <dbReference type="PROSITE" id="PS51123"/>
    </source>
</evidence>
<keyword evidence="2 4" id="KW-0472">Membrane</keyword>
<dbReference type="SUPFAM" id="SSF103088">
    <property type="entry name" value="OmpA-like"/>
    <property type="match status" value="1"/>
</dbReference>
<name>A0A059E2Y3_9PROT</name>
<feature type="region of interest" description="Disordered" evidence="5">
    <location>
        <begin position="461"/>
        <end position="485"/>
    </location>
</feature>
<evidence type="ECO:0000256" key="1">
    <source>
        <dbReference type="ARBA" id="ARBA00004442"/>
    </source>
</evidence>
<evidence type="ECO:0000313" key="8">
    <source>
        <dbReference type="EMBL" id="HAE93910.1"/>
    </source>
</evidence>
<reference evidence="8 11" key="2">
    <citation type="journal article" date="2018" name="Nat. Biotechnol.">
        <title>A standardized bacterial taxonomy based on genome phylogeny substantially revises the tree of life.</title>
        <authorList>
            <person name="Parks D.H."/>
            <person name="Chuvochina M."/>
            <person name="Waite D.W."/>
            <person name="Rinke C."/>
            <person name="Skarshewski A."/>
            <person name="Chaumeil P.A."/>
            <person name="Hugenholtz P."/>
        </authorList>
    </citation>
    <scope>NUCLEOTIDE SEQUENCE [LARGE SCALE GENOMIC DNA]</scope>
    <source>
        <strain evidence="8">UBA8557</strain>
    </source>
</reference>
<organism evidence="9 10">
    <name type="scientific">Hyphomonas atlantica</name>
    <dbReference type="NCBI Taxonomy" id="1280948"/>
    <lineage>
        <taxon>Bacteria</taxon>
        <taxon>Pseudomonadati</taxon>
        <taxon>Pseudomonadota</taxon>
        <taxon>Alphaproteobacteria</taxon>
        <taxon>Hyphomonadales</taxon>
        <taxon>Hyphomonadaceae</taxon>
        <taxon>Hyphomonas</taxon>
    </lineage>
</organism>
<dbReference type="InterPro" id="IPR036737">
    <property type="entry name" value="OmpA-like_sf"/>
</dbReference>
<dbReference type="Gene3D" id="3.30.1330.60">
    <property type="entry name" value="OmpA-like domain"/>
    <property type="match status" value="1"/>
</dbReference>
<dbReference type="CDD" id="cd07185">
    <property type="entry name" value="OmpA_C-like"/>
    <property type="match status" value="1"/>
</dbReference>
<comment type="subcellular location">
    <subcellularLocation>
        <location evidence="1">Cell outer membrane</location>
    </subcellularLocation>
</comment>
<dbReference type="EMBL" id="DMBR01000146">
    <property type="protein sequence ID" value="HAE93910.1"/>
    <property type="molecule type" value="Genomic_DNA"/>
</dbReference>
<dbReference type="Pfam" id="PF04972">
    <property type="entry name" value="BON"/>
    <property type="match status" value="1"/>
</dbReference>
<gene>
    <name evidence="8" type="ORF">DCG65_05075</name>
    <name evidence="9" type="ORF">HY36_04785</name>
</gene>
<dbReference type="PROSITE" id="PS51123">
    <property type="entry name" value="OMPA_2"/>
    <property type="match status" value="1"/>
</dbReference>
<feature type="transmembrane region" description="Helical" evidence="6">
    <location>
        <begin position="7"/>
        <end position="25"/>
    </location>
</feature>
<dbReference type="PRINTS" id="PR01023">
    <property type="entry name" value="NAFLGMOTY"/>
</dbReference>